<accession>A0A0P7Z3Y9</accession>
<sequence>MTLRSLRIVRTFLSVYYAYMVEYRAELIFWVLSGSFPLIFLGLWNQAAQSNDLGFTPAQFAQYFLAVFLARQFTVVWVIWDFEKEVVQGTLSPLLLQPIDPVWRHFFGHVAERFTRLPFVLLLVGLFCLLYPEAIWIPTPYACFWGIVSLILAFCLRFLIQYTFAMLAFWVERANAIEQFWFLFYTFLSGLVAPLTLFPDAVREFALWTPFPYLIYFPASLLVGLPVDLPRGLITMASWGLLAFIINRKLWRLGLKHYSGMGA</sequence>
<gene>
    <name evidence="2" type="ORF">HLUCCA11_00895</name>
</gene>
<feature type="transmembrane region" description="Helical" evidence="1">
    <location>
        <begin position="114"/>
        <end position="131"/>
    </location>
</feature>
<comment type="caution">
    <text evidence="2">The sequence shown here is derived from an EMBL/GenBank/DDBJ whole genome shotgun (WGS) entry which is preliminary data.</text>
</comment>
<dbReference type="InterPro" id="IPR010390">
    <property type="entry name" value="ABC-2_transporter-like"/>
</dbReference>
<dbReference type="Pfam" id="PF06182">
    <property type="entry name" value="ABC2_membrane_6"/>
    <property type="match status" value="1"/>
</dbReference>
<protein>
    <submittedName>
        <fullName evidence="2">ABC-2 type transport system permease protein</fullName>
    </submittedName>
</protein>
<feature type="transmembrane region" description="Helical" evidence="1">
    <location>
        <begin position="60"/>
        <end position="80"/>
    </location>
</feature>
<dbReference type="Proteomes" id="UP000050465">
    <property type="component" value="Unassembled WGS sequence"/>
</dbReference>
<feature type="transmembrane region" description="Helical" evidence="1">
    <location>
        <begin position="233"/>
        <end position="251"/>
    </location>
</feature>
<proteinExistence type="predicted"/>
<dbReference type="EMBL" id="LJZR01000001">
    <property type="protein sequence ID" value="KPQ37638.1"/>
    <property type="molecule type" value="Genomic_DNA"/>
</dbReference>
<feature type="transmembrane region" description="Helical" evidence="1">
    <location>
        <begin position="180"/>
        <end position="198"/>
    </location>
</feature>
<dbReference type="PANTHER" id="PTHR36832:SF1">
    <property type="entry name" value="SLR1174 PROTEIN"/>
    <property type="match status" value="1"/>
</dbReference>
<evidence type="ECO:0000313" key="3">
    <source>
        <dbReference type="Proteomes" id="UP000050465"/>
    </source>
</evidence>
<keyword evidence="1" id="KW-0472">Membrane</keyword>
<evidence type="ECO:0000256" key="1">
    <source>
        <dbReference type="SAM" id="Phobius"/>
    </source>
</evidence>
<keyword evidence="1" id="KW-0812">Transmembrane</keyword>
<keyword evidence="1" id="KW-1133">Transmembrane helix</keyword>
<name>A0A0P7Z3Y9_9CYAN</name>
<dbReference type="PANTHER" id="PTHR36832">
    <property type="entry name" value="SLR1174 PROTEIN-RELATED"/>
    <property type="match status" value="1"/>
</dbReference>
<organism evidence="2 3">
    <name type="scientific">Phormidesmis priestleyi Ana</name>
    <dbReference type="NCBI Taxonomy" id="1666911"/>
    <lineage>
        <taxon>Bacteria</taxon>
        <taxon>Bacillati</taxon>
        <taxon>Cyanobacteriota</taxon>
        <taxon>Cyanophyceae</taxon>
        <taxon>Leptolyngbyales</taxon>
        <taxon>Leptolyngbyaceae</taxon>
        <taxon>Phormidesmis</taxon>
    </lineage>
</organism>
<evidence type="ECO:0000313" key="2">
    <source>
        <dbReference type="EMBL" id="KPQ37638.1"/>
    </source>
</evidence>
<feature type="transmembrane region" description="Helical" evidence="1">
    <location>
        <begin position="143"/>
        <end position="160"/>
    </location>
</feature>
<dbReference type="STRING" id="1666911.HLUCCA11_00895"/>
<reference evidence="2 3" key="1">
    <citation type="submission" date="2015-09" db="EMBL/GenBank/DDBJ databases">
        <title>Identification and resolution of microdiversity through metagenomic sequencing of parallel consortia.</title>
        <authorList>
            <person name="Nelson W.C."/>
            <person name="Romine M.F."/>
            <person name="Lindemann S.R."/>
        </authorList>
    </citation>
    <scope>NUCLEOTIDE SEQUENCE [LARGE SCALE GENOMIC DNA]</scope>
    <source>
        <strain evidence="2">Ana</strain>
    </source>
</reference>
<dbReference type="AlphaFoldDB" id="A0A0P7Z3Y9"/>
<feature type="transmembrane region" description="Helical" evidence="1">
    <location>
        <begin position="27"/>
        <end position="48"/>
    </location>
</feature>
<dbReference type="PATRIC" id="fig|1666911.3.peg.2566"/>